<dbReference type="EMBL" id="AP022598">
    <property type="protein sequence ID" value="BBY76998.1"/>
    <property type="molecule type" value="Genomic_DNA"/>
</dbReference>
<name>A0A7I7U6M9_MYCPF</name>
<organism evidence="1 2">
    <name type="scientific">Mycolicibacterium parafortuitum</name>
    <name type="common">Mycobacterium parafortuitum</name>
    <dbReference type="NCBI Taxonomy" id="39692"/>
    <lineage>
        <taxon>Bacteria</taxon>
        <taxon>Bacillati</taxon>
        <taxon>Actinomycetota</taxon>
        <taxon>Actinomycetes</taxon>
        <taxon>Mycobacteriales</taxon>
        <taxon>Mycobacteriaceae</taxon>
        <taxon>Mycolicibacterium</taxon>
    </lineage>
</organism>
<evidence type="ECO:0000313" key="2">
    <source>
        <dbReference type="Proteomes" id="UP000466554"/>
    </source>
</evidence>
<evidence type="ECO:0008006" key="3">
    <source>
        <dbReference type="Google" id="ProtNLM"/>
    </source>
</evidence>
<accession>A0A7I7U6M9</accession>
<protein>
    <recommendedName>
        <fullName evidence="3">HNH endonuclease</fullName>
    </recommendedName>
</protein>
<evidence type="ECO:0000313" key="1">
    <source>
        <dbReference type="EMBL" id="BBY76998.1"/>
    </source>
</evidence>
<dbReference type="Proteomes" id="UP000466554">
    <property type="component" value="Chromosome"/>
</dbReference>
<sequence>MKTPATGRRRTTTQRGLGYTHREQVARLRAAHVDGTPCWWCGLPMYRDRTKNPDYDPHATRRDGKPDTLTGVLAGDHTNPRSAGGTQADRLLHGLCNTQRGDGRRDHERPALRQLPRQHPLGDLQMGWPAI</sequence>
<gene>
    <name evidence="1" type="ORF">MPRF_38970</name>
</gene>
<dbReference type="AlphaFoldDB" id="A0A7I7U6M9"/>
<proteinExistence type="predicted"/>
<dbReference type="RefSeq" id="WP_163767155.1">
    <property type="nucleotide sequence ID" value="NZ_AP022598.1"/>
</dbReference>
<reference evidence="1 2" key="1">
    <citation type="journal article" date="2019" name="Emerg. Microbes Infect.">
        <title>Comprehensive subspecies identification of 175 nontuberculous mycobacteria species based on 7547 genomic profiles.</title>
        <authorList>
            <person name="Matsumoto Y."/>
            <person name="Kinjo T."/>
            <person name="Motooka D."/>
            <person name="Nabeya D."/>
            <person name="Jung N."/>
            <person name="Uechi K."/>
            <person name="Horii T."/>
            <person name="Iida T."/>
            <person name="Fujita J."/>
            <person name="Nakamura S."/>
        </authorList>
    </citation>
    <scope>NUCLEOTIDE SEQUENCE [LARGE SCALE GENOMIC DNA]</scope>
    <source>
        <strain evidence="1 2">JCM 6367</strain>
    </source>
</reference>